<accession>A0A117SXS4</accession>
<dbReference type="Proteomes" id="UP000053557">
    <property type="component" value="Unassembled WGS sequence"/>
</dbReference>
<dbReference type="EMBL" id="LPVJ01000035">
    <property type="protein sequence ID" value="KUO95793.1"/>
    <property type="molecule type" value="Genomic_DNA"/>
</dbReference>
<gene>
    <name evidence="1" type="ORF">ATW55_14965</name>
</gene>
<name>A0A117SXS4_9BACL</name>
<reference evidence="1 2" key="1">
    <citation type="submission" date="2015-12" db="EMBL/GenBank/DDBJ databases">
        <title>Draft genome sequence of Acidibacillus ferrooxidans ITV001, isolated from a chalcopyrite acid mine drainage site in Brazil.</title>
        <authorList>
            <person name="Dall'Agnol H."/>
            <person name="Nancucheo I."/>
            <person name="Johnson B."/>
            <person name="Oliveira R."/>
            <person name="Leite L."/>
            <person name="Pylro V."/>
            <person name="Nunes G.L."/>
            <person name="Tzotzos G."/>
            <person name="Fernandes G.R."/>
            <person name="Dutra J."/>
            <person name="Orellana S.C."/>
            <person name="Oliveira G."/>
        </authorList>
    </citation>
    <scope>NUCLEOTIDE SEQUENCE [LARGE SCALE GENOMIC DNA]</scope>
    <source>
        <strain evidence="2">ITV01</strain>
    </source>
</reference>
<sequence length="163" mass="18022">MGIKMSEAYYKPQNCVIRVDEAEKVKASELTSNLYCSSENCMARLKFVHSYNKGEDSEITVPSHFALVSGSDSPHSDDCQYNVGEQVKIIARKADDMMQSIADGKYKFRLHLLLGALAREGELVGAPAQSGSNTRGQVETTYTTKGRLTAYLSTARKVMELRS</sequence>
<evidence type="ECO:0000313" key="1">
    <source>
        <dbReference type="EMBL" id="KUO95793.1"/>
    </source>
</evidence>
<dbReference type="AlphaFoldDB" id="A0A117SXS4"/>
<proteinExistence type="predicted"/>
<keyword evidence="2" id="KW-1185">Reference proteome</keyword>
<protein>
    <submittedName>
        <fullName evidence="1">Uncharacterized protein</fullName>
    </submittedName>
</protein>
<organism evidence="1 2">
    <name type="scientific">Ferroacidibacillus organovorans</name>
    <dbReference type="NCBI Taxonomy" id="1765683"/>
    <lineage>
        <taxon>Bacteria</taxon>
        <taxon>Bacillati</taxon>
        <taxon>Bacillota</taxon>
        <taxon>Bacilli</taxon>
        <taxon>Bacillales</taxon>
        <taxon>Alicyclobacillaceae</taxon>
        <taxon>Ferroacidibacillus</taxon>
    </lineage>
</organism>
<evidence type="ECO:0000313" key="2">
    <source>
        <dbReference type="Proteomes" id="UP000053557"/>
    </source>
</evidence>
<comment type="caution">
    <text evidence="1">The sequence shown here is derived from an EMBL/GenBank/DDBJ whole genome shotgun (WGS) entry which is preliminary data.</text>
</comment>